<reference evidence="3" key="1">
    <citation type="journal article" date="2023" name="Int. J. Syst. Evol. Microbiol.">
        <title>Sinisalibacter aestuarii sp. nov., isolated from estuarine sediment of the Arakawa River.</title>
        <authorList>
            <person name="Arafat S.T."/>
            <person name="Hirano S."/>
            <person name="Sato A."/>
            <person name="Takeuchi K."/>
            <person name="Yasuda T."/>
            <person name="Terahara T."/>
            <person name="Hamada M."/>
            <person name="Kobayashi T."/>
        </authorList>
    </citation>
    <scope>NUCLEOTIDE SEQUENCE</scope>
    <source>
        <strain evidence="3">B-399</strain>
    </source>
</reference>
<feature type="region of interest" description="Disordered" evidence="1">
    <location>
        <begin position="225"/>
        <end position="257"/>
    </location>
</feature>
<name>A0ABQ5LNZ8_9RHOB</name>
<protein>
    <recommendedName>
        <fullName evidence="5">HEAT repeat domain-containing protein</fullName>
    </recommendedName>
</protein>
<gene>
    <name evidence="3" type="ORF">STA1M1_05480</name>
</gene>
<evidence type="ECO:0000313" key="4">
    <source>
        <dbReference type="Proteomes" id="UP001144205"/>
    </source>
</evidence>
<sequence length="784" mass="81090">MIRAALILLILFLPVAATAERVVVQSGDHAGFSRLRLDGDFGLDWAFGRVEGGYEFRAAAGDTDWDISRSFDRITRARIAGLRDLGGGRLFIGIAPGCACHADAFVLRDGKVVLDIKDGPAPLTDAPFERALGPAGPAAAPARVREARGPARPAELRAGLPLFVAAPPADPGVTDDADAPPPVGAALPAAPDLQRDRVLETETVLLEQIARAAAQGLLDADLSRMEEEVEAATTPPDAAAPPPPEAPPPLPEPVTDDSHVTVETSVDRAAPGGGVAPKTDTGEACIDPQYFDVAQWGGPAEGSADIGAYRSRILGEFDAADGAGVTALARHYIYLTFGAEAKALIAHYAAAMDRPDLLVAMAEIVDEGQARSAPDLVAQMVCDGATALWALLAQPQLRPGQPVNAAAVAMAFAGLPAHLRNHLGPGLAQTLIAAGDTATATRIRNAMQRAEGSPTPDMALTDSRLDLATGARESALERLDALVQQDSDVMPEALLARVDEALTADAGVSPSQVSLLRSLAYEHRAGADGQRFTEALIRALAANADFAAAFAALDEAASRAALPPETDTALRAATFARLARDAADDTLLHLLIPRLGETPGLASEIRRALAARLLDLGLPDPAQRILAGDDALPDEADRRLHARAALLQGRAAVAVGYLAGLDDAEATRLRGEALEQAADYAGAVRVYGEAGDGQRRDEAAWRGGIWEAFATGDPGVQARAAALMQGEAATAAGGDAPDTPLAASRALVAQSRAARDVLDALLAEVTEPSAPDPAAGYDLSTPGG</sequence>
<organism evidence="3 4">
    <name type="scientific">Sinisalibacter aestuarii</name>
    <dbReference type="NCBI Taxonomy" id="2949426"/>
    <lineage>
        <taxon>Bacteria</taxon>
        <taxon>Pseudomonadati</taxon>
        <taxon>Pseudomonadota</taxon>
        <taxon>Alphaproteobacteria</taxon>
        <taxon>Rhodobacterales</taxon>
        <taxon>Roseobacteraceae</taxon>
        <taxon>Sinisalibacter</taxon>
    </lineage>
</organism>
<comment type="caution">
    <text evidence="3">The sequence shown here is derived from an EMBL/GenBank/DDBJ whole genome shotgun (WGS) entry which is preliminary data.</text>
</comment>
<keyword evidence="2" id="KW-0732">Signal</keyword>
<evidence type="ECO:0008006" key="5">
    <source>
        <dbReference type="Google" id="ProtNLM"/>
    </source>
</evidence>
<feature type="chain" id="PRO_5047052421" description="HEAT repeat domain-containing protein" evidence="2">
    <location>
        <begin position="20"/>
        <end position="784"/>
    </location>
</feature>
<dbReference type="RefSeq" id="WP_281840639.1">
    <property type="nucleotide sequence ID" value="NZ_BROH01000001.1"/>
</dbReference>
<accession>A0ABQ5LNZ8</accession>
<proteinExistence type="predicted"/>
<evidence type="ECO:0000313" key="3">
    <source>
        <dbReference type="EMBL" id="GKY86679.1"/>
    </source>
</evidence>
<evidence type="ECO:0000256" key="1">
    <source>
        <dbReference type="SAM" id="MobiDB-lite"/>
    </source>
</evidence>
<dbReference type="Proteomes" id="UP001144205">
    <property type="component" value="Unassembled WGS sequence"/>
</dbReference>
<feature type="signal peptide" evidence="2">
    <location>
        <begin position="1"/>
        <end position="19"/>
    </location>
</feature>
<keyword evidence="4" id="KW-1185">Reference proteome</keyword>
<evidence type="ECO:0000256" key="2">
    <source>
        <dbReference type="SAM" id="SignalP"/>
    </source>
</evidence>
<dbReference type="EMBL" id="BROH01000001">
    <property type="protein sequence ID" value="GKY86679.1"/>
    <property type="molecule type" value="Genomic_DNA"/>
</dbReference>
<feature type="compositionally biased region" description="Pro residues" evidence="1">
    <location>
        <begin position="238"/>
        <end position="252"/>
    </location>
</feature>